<protein>
    <submittedName>
        <fullName evidence="3">Uncharacterized protein</fullName>
    </submittedName>
</protein>
<reference evidence="3 4" key="1">
    <citation type="journal article" date="2002" name="Nucleic Acids Res.">
        <title>The complete genomic sequence of Mycoplasma penetrans, an intracellular bacterial pathogen in humans.</title>
        <authorList>
            <person name="Sasaki Y."/>
            <person name="Ishikawa J."/>
            <person name="Yamashita A."/>
            <person name="Oshima K."/>
            <person name="Kenri T."/>
            <person name="Furuya K."/>
            <person name="Yoshino C."/>
            <person name="Horino A."/>
            <person name="Shiba T."/>
            <person name="Sasaki T."/>
            <person name="Hattori M."/>
        </authorList>
    </citation>
    <scope>NUCLEOTIDE SEQUENCE [LARGE SCALE GENOMIC DNA]</scope>
    <source>
        <strain evidence="3 4">HF-2</strain>
    </source>
</reference>
<dbReference type="HOGENOM" id="CLU_1174381_0_0_14"/>
<keyword evidence="4" id="KW-1185">Reference proteome</keyword>
<dbReference type="Proteomes" id="UP000002522">
    <property type="component" value="Chromosome"/>
</dbReference>
<gene>
    <name evidence="3" type="ordered locus">MYPE5300</name>
</gene>
<name>Q8EVN1_MALP2</name>
<dbReference type="InParanoid" id="Q8EVN1"/>
<dbReference type="AlphaFoldDB" id="Q8EVN1"/>
<keyword evidence="2" id="KW-0732">Signal</keyword>
<feature type="signal peptide" evidence="2">
    <location>
        <begin position="1"/>
        <end position="21"/>
    </location>
</feature>
<evidence type="ECO:0000256" key="1">
    <source>
        <dbReference type="SAM" id="MobiDB-lite"/>
    </source>
</evidence>
<feature type="region of interest" description="Disordered" evidence="1">
    <location>
        <begin position="35"/>
        <end position="89"/>
    </location>
</feature>
<dbReference type="EMBL" id="BA000026">
    <property type="protein sequence ID" value="BAC44320.1"/>
    <property type="molecule type" value="Genomic_DNA"/>
</dbReference>
<evidence type="ECO:0000313" key="4">
    <source>
        <dbReference type="Proteomes" id="UP000002522"/>
    </source>
</evidence>
<feature type="chain" id="PRO_5004305855" evidence="2">
    <location>
        <begin position="22"/>
        <end position="250"/>
    </location>
</feature>
<sequence>MLLKKLLLIGGGVVVGSTALASAIAIPISQSQLNSSSAEVPTDPNGNNQPNDQNGNNSQNGENNNNQNPDNNGNGGENINPAPDANEDNNLIKDVKLPEGGVVFRNFGDGFIQKEESFAYQVYSKGISSENDLNNKLNEWFNQNKDKDNFNGTHFFSVKDISFLSHFSNESYNYEVITYVNNSAKIIKTVDSSNNQDSQNSDSSILKNKVYSLEVTLKPASGHAWTDGTSQSKTITVYGVYSGVSNKSDK</sequence>
<accession>Q8EVN1</accession>
<dbReference type="KEGG" id="mpe:MYPE5300"/>
<dbReference type="RefSeq" id="WP_011077354.1">
    <property type="nucleotide sequence ID" value="NC_004432.1"/>
</dbReference>
<feature type="compositionally biased region" description="Low complexity" evidence="1">
    <location>
        <begin position="44"/>
        <end position="81"/>
    </location>
</feature>
<evidence type="ECO:0000313" key="3">
    <source>
        <dbReference type="EMBL" id="BAC44320.1"/>
    </source>
</evidence>
<proteinExistence type="predicted"/>
<organism evidence="3 4">
    <name type="scientific">Malacoplasma penetrans (strain HF-2)</name>
    <name type="common">Mycoplasma penetrans</name>
    <dbReference type="NCBI Taxonomy" id="272633"/>
    <lineage>
        <taxon>Bacteria</taxon>
        <taxon>Bacillati</taxon>
        <taxon>Mycoplasmatota</taxon>
        <taxon>Mycoplasmoidales</taxon>
        <taxon>Mycoplasmoidaceae</taxon>
        <taxon>Malacoplasma</taxon>
    </lineage>
</organism>
<evidence type="ECO:0000256" key="2">
    <source>
        <dbReference type="SAM" id="SignalP"/>
    </source>
</evidence>